<reference evidence="1 2" key="2">
    <citation type="journal article" date="2022" name="Mol. Ecol. Resour.">
        <title>The genomes of chicory, endive, great burdock and yacon provide insights into Asteraceae paleo-polyploidization history and plant inulin production.</title>
        <authorList>
            <person name="Fan W."/>
            <person name="Wang S."/>
            <person name="Wang H."/>
            <person name="Wang A."/>
            <person name="Jiang F."/>
            <person name="Liu H."/>
            <person name="Zhao H."/>
            <person name="Xu D."/>
            <person name="Zhang Y."/>
        </authorList>
    </citation>
    <scope>NUCLEOTIDE SEQUENCE [LARGE SCALE GENOMIC DNA]</scope>
    <source>
        <strain evidence="2">cv. Yunnan</strain>
        <tissue evidence="1">Leaves</tissue>
    </source>
</reference>
<name>A0ACB8YQR6_9ASTR</name>
<organism evidence="1 2">
    <name type="scientific">Smallanthus sonchifolius</name>
    <dbReference type="NCBI Taxonomy" id="185202"/>
    <lineage>
        <taxon>Eukaryota</taxon>
        <taxon>Viridiplantae</taxon>
        <taxon>Streptophyta</taxon>
        <taxon>Embryophyta</taxon>
        <taxon>Tracheophyta</taxon>
        <taxon>Spermatophyta</taxon>
        <taxon>Magnoliopsida</taxon>
        <taxon>eudicotyledons</taxon>
        <taxon>Gunneridae</taxon>
        <taxon>Pentapetalae</taxon>
        <taxon>asterids</taxon>
        <taxon>campanulids</taxon>
        <taxon>Asterales</taxon>
        <taxon>Asteraceae</taxon>
        <taxon>Asteroideae</taxon>
        <taxon>Heliantheae alliance</taxon>
        <taxon>Millerieae</taxon>
        <taxon>Smallanthus</taxon>
    </lineage>
</organism>
<sequence>MDSRIDGTSLSRRIPDFIRYLRWLGEKLIRCRFLNLCGRFCRLLNPGDDRMLQSMIAYLCKFFCFRHGIVT</sequence>
<dbReference type="Proteomes" id="UP001056120">
    <property type="component" value="Linkage Group LG27"/>
</dbReference>
<evidence type="ECO:0000313" key="1">
    <source>
        <dbReference type="EMBL" id="KAI3686350.1"/>
    </source>
</evidence>
<comment type="caution">
    <text evidence="1">The sequence shown here is derived from an EMBL/GenBank/DDBJ whole genome shotgun (WGS) entry which is preliminary data.</text>
</comment>
<reference evidence="2" key="1">
    <citation type="journal article" date="2022" name="Mol. Ecol. Resour.">
        <title>The genomes of chicory, endive, great burdock and yacon provide insights into Asteraceae palaeo-polyploidization history and plant inulin production.</title>
        <authorList>
            <person name="Fan W."/>
            <person name="Wang S."/>
            <person name="Wang H."/>
            <person name="Wang A."/>
            <person name="Jiang F."/>
            <person name="Liu H."/>
            <person name="Zhao H."/>
            <person name="Xu D."/>
            <person name="Zhang Y."/>
        </authorList>
    </citation>
    <scope>NUCLEOTIDE SEQUENCE [LARGE SCALE GENOMIC DNA]</scope>
    <source>
        <strain evidence="2">cv. Yunnan</strain>
    </source>
</reference>
<protein>
    <submittedName>
        <fullName evidence="1">Uncharacterized protein</fullName>
    </submittedName>
</protein>
<proteinExistence type="predicted"/>
<keyword evidence="2" id="KW-1185">Reference proteome</keyword>
<evidence type="ECO:0000313" key="2">
    <source>
        <dbReference type="Proteomes" id="UP001056120"/>
    </source>
</evidence>
<gene>
    <name evidence="1" type="ORF">L1987_80025</name>
</gene>
<accession>A0ACB8YQR6</accession>
<dbReference type="EMBL" id="CM042044">
    <property type="protein sequence ID" value="KAI3686350.1"/>
    <property type="molecule type" value="Genomic_DNA"/>
</dbReference>